<dbReference type="GO" id="GO:0004519">
    <property type="term" value="F:endonuclease activity"/>
    <property type="evidence" value="ECO:0007669"/>
    <property type="project" value="UniProtKB-KW"/>
</dbReference>
<dbReference type="InterPro" id="IPR017143">
    <property type="entry name" value="UCP037225"/>
</dbReference>
<dbReference type="Proteomes" id="UP000232638">
    <property type="component" value="Plasmid pTs417"/>
</dbReference>
<reference evidence="1 2" key="1">
    <citation type="submission" date="2017-03" db="EMBL/GenBank/DDBJ databases">
        <title>Complete genome sequence of Candidatus 'Thiodictyon syntrophicum' sp. nov. strain Cad16T, a photolithoautotroph purple sulfur bacterium isolated from an alpine meromictic lake.</title>
        <authorList>
            <person name="Luedin S.M."/>
            <person name="Pothier J.F."/>
            <person name="Danza F."/>
            <person name="Storelli N."/>
            <person name="Wittwer M."/>
            <person name="Tonolla M."/>
        </authorList>
    </citation>
    <scope>NUCLEOTIDE SEQUENCE [LARGE SCALE GENOMIC DNA]</scope>
    <source>
        <strain evidence="1 2">Cad16T</strain>
        <plasmid evidence="2">Plasmid pts417</plasmid>
    </source>
</reference>
<name>A0A2K8UHU4_9GAMM</name>
<dbReference type="AlphaFoldDB" id="A0A2K8UHU4"/>
<keyword evidence="1" id="KW-0540">Nuclease</keyword>
<keyword evidence="1" id="KW-0255">Endonuclease</keyword>
<dbReference type="Pfam" id="PF14255">
    <property type="entry name" value="Zn_ribbon_21"/>
    <property type="match status" value="1"/>
</dbReference>
<dbReference type="OrthoDB" id="9814566at2"/>
<gene>
    <name evidence="1" type="ORF">THSYN_29730</name>
</gene>
<sequence>MLDDRSVECPYCGEEFATLVDCSAGSQRYIEDCPVCCRPIEFQAEVDGAGDLTRLTTHRDDD</sequence>
<geneLocation type="plasmid" evidence="2">
    <name>pts417</name>
</geneLocation>
<organism evidence="1 2">
    <name type="scientific">Candidatus Thiodictyon syntrophicum</name>
    <dbReference type="NCBI Taxonomy" id="1166950"/>
    <lineage>
        <taxon>Bacteria</taxon>
        <taxon>Pseudomonadati</taxon>
        <taxon>Pseudomonadota</taxon>
        <taxon>Gammaproteobacteria</taxon>
        <taxon>Chromatiales</taxon>
        <taxon>Chromatiaceae</taxon>
        <taxon>Thiodictyon</taxon>
    </lineage>
</organism>
<dbReference type="RefSeq" id="WP_100922762.1">
    <property type="nucleotide sequence ID" value="NZ_CP020371.1"/>
</dbReference>
<proteinExistence type="predicted"/>
<dbReference type="PIRSF" id="PIRSF037225">
    <property type="entry name" value="UCP037225"/>
    <property type="match status" value="1"/>
</dbReference>
<dbReference type="KEGG" id="tsy:THSYN_29730"/>
<dbReference type="InterPro" id="IPR025990">
    <property type="entry name" value="zinc_ribbon_bacterial"/>
</dbReference>
<keyword evidence="1" id="KW-0378">Hydrolase</keyword>
<dbReference type="EMBL" id="CP020371">
    <property type="protein sequence ID" value="AUB85110.1"/>
    <property type="molecule type" value="Genomic_DNA"/>
</dbReference>
<evidence type="ECO:0000313" key="2">
    <source>
        <dbReference type="Proteomes" id="UP000232638"/>
    </source>
</evidence>
<accession>A0A2K8UHU4</accession>
<keyword evidence="2" id="KW-1185">Reference proteome</keyword>
<evidence type="ECO:0000313" key="1">
    <source>
        <dbReference type="EMBL" id="AUB85110.1"/>
    </source>
</evidence>
<protein>
    <submittedName>
        <fullName evidence="1">Restriction endonuclease</fullName>
    </submittedName>
</protein>
<keyword evidence="1" id="KW-0614">Plasmid</keyword>